<feature type="transmembrane region" description="Helical" evidence="1">
    <location>
        <begin position="91"/>
        <end position="107"/>
    </location>
</feature>
<dbReference type="EMBL" id="JBBMEZ010000004">
    <property type="protein sequence ID" value="MEQ2469188.1"/>
    <property type="molecule type" value="Genomic_DNA"/>
</dbReference>
<name>A0ABV1F730_9FIRM</name>
<dbReference type="Proteomes" id="UP001490816">
    <property type="component" value="Unassembled WGS sequence"/>
</dbReference>
<gene>
    <name evidence="2" type="ORF">WMO39_02395</name>
</gene>
<keyword evidence="1" id="KW-0812">Transmembrane</keyword>
<accession>A0ABV1F730</accession>
<protein>
    <submittedName>
        <fullName evidence="2">Uncharacterized protein</fullName>
    </submittedName>
</protein>
<organism evidence="2 3">
    <name type="scientific">Ruminococcoides intestinale</name>
    <dbReference type="NCBI Taxonomy" id="3133162"/>
    <lineage>
        <taxon>Bacteria</taxon>
        <taxon>Bacillati</taxon>
        <taxon>Bacillota</taxon>
        <taxon>Clostridia</taxon>
        <taxon>Eubacteriales</taxon>
        <taxon>Oscillospiraceae</taxon>
        <taxon>Ruminococcoides</taxon>
    </lineage>
</organism>
<sequence length="108" mass="11976">MRNINRHKSSDKQSIITESSFALTILLIVGITVTVGTMVLTVFFNLSLPIKIAVSAILIPDSIISMIFTISTAVKERKSTGDFYFGSRFEILGFCLVMIAWSVIIFLI</sequence>
<evidence type="ECO:0000313" key="2">
    <source>
        <dbReference type="EMBL" id="MEQ2469188.1"/>
    </source>
</evidence>
<feature type="transmembrane region" description="Helical" evidence="1">
    <location>
        <begin position="21"/>
        <end position="44"/>
    </location>
</feature>
<comment type="caution">
    <text evidence="2">The sequence shown here is derived from an EMBL/GenBank/DDBJ whole genome shotgun (WGS) entry which is preliminary data.</text>
</comment>
<keyword evidence="3" id="KW-1185">Reference proteome</keyword>
<feature type="transmembrane region" description="Helical" evidence="1">
    <location>
        <begin position="50"/>
        <end position="70"/>
    </location>
</feature>
<keyword evidence="1" id="KW-1133">Transmembrane helix</keyword>
<proteinExistence type="predicted"/>
<keyword evidence="1" id="KW-0472">Membrane</keyword>
<dbReference type="RefSeq" id="WP_117948635.1">
    <property type="nucleotide sequence ID" value="NZ_JBBMEZ010000004.1"/>
</dbReference>
<evidence type="ECO:0000256" key="1">
    <source>
        <dbReference type="SAM" id="Phobius"/>
    </source>
</evidence>
<reference evidence="2 3" key="1">
    <citation type="submission" date="2024-03" db="EMBL/GenBank/DDBJ databases">
        <title>Human intestinal bacterial collection.</title>
        <authorList>
            <person name="Pauvert C."/>
            <person name="Hitch T.C.A."/>
            <person name="Clavel T."/>
        </authorList>
    </citation>
    <scope>NUCLEOTIDE SEQUENCE [LARGE SCALE GENOMIC DNA]</scope>
    <source>
        <strain evidence="2 3">CLA-JM-H38</strain>
    </source>
</reference>
<evidence type="ECO:0000313" key="3">
    <source>
        <dbReference type="Proteomes" id="UP001490816"/>
    </source>
</evidence>